<evidence type="ECO:0000256" key="3">
    <source>
        <dbReference type="RuleBase" id="RU368089"/>
    </source>
</evidence>
<dbReference type="EC" id="3.2.1.106" evidence="3"/>
<organism evidence="6 7">
    <name type="scientific">Oncorhynchus tshawytscha</name>
    <name type="common">Chinook salmon</name>
    <name type="synonym">Salmo tshawytscha</name>
    <dbReference type="NCBI Taxonomy" id="74940"/>
    <lineage>
        <taxon>Eukaryota</taxon>
        <taxon>Metazoa</taxon>
        <taxon>Chordata</taxon>
        <taxon>Craniata</taxon>
        <taxon>Vertebrata</taxon>
        <taxon>Euteleostomi</taxon>
        <taxon>Actinopterygii</taxon>
        <taxon>Neopterygii</taxon>
        <taxon>Teleostei</taxon>
        <taxon>Protacanthopterygii</taxon>
        <taxon>Salmoniformes</taxon>
        <taxon>Salmonidae</taxon>
        <taxon>Salmoninae</taxon>
        <taxon>Oncorhynchus</taxon>
    </lineage>
</organism>
<comment type="subcellular location">
    <subcellularLocation>
        <location evidence="3">Endoplasmic reticulum membrane</location>
        <topology evidence="3">Single-pass type II membrane protein</topology>
    </subcellularLocation>
</comment>
<dbReference type="InterPro" id="IPR038518">
    <property type="entry name" value="Glyco_hydro_63N_sf"/>
</dbReference>
<proteinExistence type="inferred from homology"/>
<keyword evidence="2 3" id="KW-0326">Glycosidase</keyword>
<dbReference type="InterPro" id="IPR031631">
    <property type="entry name" value="Glyco_hydro_63N"/>
</dbReference>
<dbReference type="GO" id="GO:0006487">
    <property type="term" value="P:protein N-linked glycosylation"/>
    <property type="evidence" value="ECO:0007669"/>
    <property type="project" value="UniProtKB-UniRule"/>
</dbReference>
<sequence length="171" mass="19789">GRMGRQRKRVVSGEADPTLKRKDEKSATLHRKEKKKNLTWFFYALYMRSSLAKRVVTLHHSLPVLDANSSSAEVSPERFWGMMWMRQFSEVDVNLRHTCEQGDRLQGYGWLMHNGLSFGVQEIHDSDFTLTTEFVKRMGGEHGGYWTWRITAKQHVSVVGYIHIPLNPPGN</sequence>
<name>A0A8C8CM75_ONCTS</name>
<evidence type="ECO:0000313" key="6">
    <source>
        <dbReference type="Ensembl" id="ENSOTSP00005010244.1"/>
    </source>
</evidence>
<feature type="region of interest" description="Disordered" evidence="4">
    <location>
        <begin position="1"/>
        <end position="28"/>
    </location>
</feature>
<protein>
    <recommendedName>
        <fullName evidence="3">Mannosyl-oligosaccharide glucosidase</fullName>
        <ecNumber evidence="3">3.2.1.106</ecNumber>
    </recommendedName>
</protein>
<dbReference type="PANTHER" id="PTHR10412">
    <property type="entry name" value="MANNOSYL-OLIGOSACCHARIDE GLUCOSIDASE"/>
    <property type="match status" value="1"/>
</dbReference>
<dbReference type="Gene3D" id="2.70.98.110">
    <property type="entry name" value="Glycosyl hydrolase family 63, N-terminal domain"/>
    <property type="match status" value="1"/>
</dbReference>
<dbReference type="PANTHER" id="PTHR10412:SF11">
    <property type="entry name" value="MANNOSYL-OLIGOSACCHARIDE GLUCOSIDASE"/>
    <property type="match status" value="1"/>
</dbReference>
<keyword evidence="3" id="KW-0256">Endoplasmic reticulum</keyword>
<dbReference type="GO" id="GO:0004573">
    <property type="term" value="F:Glc3Man9GlcNAc2 oligosaccharide glucosidase activity"/>
    <property type="evidence" value="ECO:0007669"/>
    <property type="project" value="UniProtKB-UniRule"/>
</dbReference>
<feature type="domain" description="Glycosyl hydrolase family 63 N-terminal" evidence="5">
    <location>
        <begin position="80"/>
        <end position="155"/>
    </location>
</feature>
<dbReference type="Proteomes" id="UP000694402">
    <property type="component" value="Unassembled WGS sequence"/>
</dbReference>
<evidence type="ECO:0000256" key="4">
    <source>
        <dbReference type="SAM" id="MobiDB-lite"/>
    </source>
</evidence>
<dbReference type="Ensembl" id="ENSOTST00005011314.2">
    <property type="protein sequence ID" value="ENSOTSP00005010244.1"/>
    <property type="gene ID" value="ENSOTSG00005005497.2"/>
</dbReference>
<feature type="compositionally biased region" description="Basic and acidic residues" evidence="4">
    <location>
        <begin position="17"/>
        <end position="27"/>
    </location>
</feature>
<dbReference type="AlphaFoldDB" id="A0A8C8CM75"/>
<comment type="function">
    <text evidence="3">Cleaves the distal alpha 1,2-linked glucose residue from the Glc(3)Man(9)GlcNAc(2) oligosaccharide precursor.</text>
</comment>
<evidence type="ECO:0000259" key="5">
    <source>
        <dbReference type="Pfam" id="PF16923"/>
    </source>
</evidence>
<dbReference type="InterPro" id="IPR004888">
    <property type="entry name" value="Glycoside_hydrolase_63"/>
</dbReference>
<comment type="catalytic activity">
    <reaction evidence="3">
        <text>N(4)-(alpha-D-Glc-(1-&gt;2)-alpha-D-Glc-(1-&gt;3)-alpha-D-Glc-(1-&gt;3)-alpha-D-Man-(1-&gt;2)-alpha-D-Man-(1-&gt;2)-alpha-D-Man-(1-&gt;3)-[alpha-D-Man-(1-&gt;2)-alpha-D-Man-(1-&gt;3)-[alpha-D-Man-(1-&gt;2)-alpha-D-Man-(1-&gt;6)]-alpha-D-Man-(1-&gt;6)]-beta-D-Man-(1-&gt;4)-beta-D-GlcNAc-(1-&gt;4)-beta-D-GlcNAc)-L-asparaginyl-[protein] + H2O = N(4)-(alpha-D-Glc-(1-&gt;3)-alpha-D-Glc-(1-&gt;3)-alpha-D-Man-(1-&gt;2)-alpha-D-Man-(1-&gt;2)-alpha-D-Man-(1-&gt;3)-[alpha-D-Man-(1-&gt;2)-alpha-D-Man-(1-&gt;3)-[alpha-D-Man-(1-&gt;2)-alpha-D-Man-(1-&gt;6)]-alpha-D-Man-(1-&gt;6)]-beta-D-Man-(1-&gt;4)-beta-D-GlcNAc-(1-&gt;4)-beta-D-GlcNAc)-L-asparaginyl-[protein] + beta-D-glucose</text>
        <dbReference type="Rhea" id="RHEA:55988"/>
        <dbReference type="Rhea" id="RHEA-COMP:12806"/>
        <dbReference type="Rhea" id="RHEA-COMP:14355"/>
        <dbReference type="ChEBI" id="CHEBI:15377"/>
        <dbReference type="ChEBI" id="CHEBI:15903"/>
        <dbReference type="ChEBI" id="CHEBI:59082"/>
        <dbReference type="ChEBI" id="CHEBI:132537"/>
        <dbReference type="EC" id="3.2.1.106"/>
    </reaction>
</comment>
<dbReference type="GeneTree" id="ENSGT00940000182035"/>
<feature type="compositionally biased region" description="Basic residues" evidence="4">
    <location>
        <begin position="1"/>
        <end position="10"/>
    </location>
</feature>
<keyword evidence="7" id="KW-1185">Reference proteome</keyword>
<dbReference type="Pfam" id="PF16923">
    <property type="entry name" value="Glyco_hydro_63N"/>
    <property type="match status" value="1"/>
</dbReference>
<evidence type="ECO:0000256" key="2">
    <source>
        <dbReference type="ARBA" id="ARBA00023295"/>
    </source>
</evidence>
<reference evidence="6" key="2">
    <citation type="submission" date="2025-09" db="UniProtKB">
        <authorList>
            <consortium name="Ensembl"/>
        </authorList>
    </citation>
    <scope>IDENTIFICATION</scope>
</reference>
<dbReference type="GO" id="GO:0009311">
    <property type="term" value="P:oligosaccharide metabolic process"/>
    <property type="evidence" value="ECO:0007669"/>
    <property type="project" value="UniProtKB-UniRule"/>
</dbReference>
<reference evidence="6" key="1">
    <citation type="submission" date="2025-08" db="UniProtKB">
        <authorList>
            <consortium name="Ensembl"/>
        </authorList>
    </citation>
    <scope>IDENTIFICATION</scope>
</reference>
<dbReference type="GO" id="GO:0005789">
    <property type="term" value="C:endoplasmic reticulum membrane"/>
    <property type="evidence" value="ECO:0007669"/>
    <property type="project" value="UniProtKB-SubCell"/>
</dbReference>
<accession>A0A8C8CM75</accession>
<keyword evidence="1 3" id="KW-0378">Hydrolase</keyword>
<comment type="similarity">
    <text evidence="3">Belongs to the glycosyl hydrolase 63 family.</text>
</comment>
<evidence type="ECO:0000256" key="1">
    <source>
        <dbReference type="ARBA" id="ARBA00022801"/>
    </source>
</evidence>
<evidence type="ECO:0000313" key="7">
    <source>
        <dbReference type="Proteomes" id="UP000694402"/>
    </source>
</evidence>